<dbReference type="InterPro" id="IPR036477">
    <property type="entry name" value="Formyl_transf_N_sf"/>
</dbReference>
<dbReference type="Gene3D" id="3.40.50.170">
    <property type="entry name" value="Formyl transferase, N-terminal domain"/>
    <property type="match status" value="1"/>
</dbReference>
<evidence type="ECO:0000313" key="7">
    <source>
        <dbReference type="Proteomes" id="UP000441523"/>
    </source>
</evidence>
<reference evidence="6 7" key="1">
    <citation type="submission" date="2019-09" db="EMBL/GenBank/DDBJ databases">
        <title>YIM 132548 draft genome.</title>
        <authorList>
            <person name="Jiang L."/>
        </authorList>
    </citation>
    <scope>NUCLEOTIDE SEQUENCE [LARGE SCALE GENOMIC DNA]</scope>
    <source>
        <strain evidence="6 7">YIM 132548</strain>
    </source>
</reference>
<dbReference type="CDD" id="cd08653">
    <property type="entry name" value="FMT_core_like_3"/>
    <property type="match status" value="1"/>
</dbReference>
<keyword evidence="4" id="KW-0658">Purine biosynthesis</keyword>
<dbReference type="InterPro" id="IPR002376">
    <property type="entry name" value="Formyl_transf_N"/>
</dbReference>
<gene>
    <name evidence="6" type="ORF">F6X51_07060</name>
</gene>
<dbReference type="RefSeq" id="WP_150962510.1">
    <property type="nucleotide sequence ID" value="NZ_VZZJ01000004.1"/>
</dbReference>
<comment type="pathway">
    <text evidence="1">Purine metabolism; IMP biosynthesis via de novo pathway; N(2)-formyl-N(1)-(5-phospho-D-ribosyl)glycinamide from N(1)-(5-phospho-D-ribosyl)glycinamide (10-formyl THF route): step 1/1.</text>
</comment>
<dbReference type="PANTHER" id="PTHR43369">
    <property type="entry name" value="PHOSPHORIBOSYLGLYCINAMIDE FORMYLTRANSFERASE"/>
    <property type="match status" value="1"/>
</dbReference>
<keyword evidence="3 6" id="KW-0808">Transferase</keyword>
<keyword evidence="7" id="KW-1185">Reference proteome</keyword>
<dbReference type="EMBL" id="VZZJ01000004">
    <property type="protein sequence ID" value="KAB1074871.1"/>
    <property type="molecule type" value="Genomic_DNA"/>
</dbReference>
<dbReference type="Proteomes" id="UP000441523">
    <property type="component" value="Unassembled WGS sequence"/>
</dbReference>
<evidence type="ECO:0000256" key="3">
    <source>
        <dbReference type="ARBA" id="ARBA00022679"/>
    </source>
</evidence>
<accession>A0A6N6MTX1</accession>
<evidence type="ECO:0000256" key="2">
    <source>
        <dbReference type="ARBA" id="ARBA00012254"/>
    </source>
</evidence>
<organism evidence="6 7">
    <name type="scientific">Methylobacterium planeticum</name>
    <dbReference type="NCBI Taxonomy" id="2615211"/>
    <lineage>
        <taxon>Bacteria</taxon>
        <taxon>Pseudomonadati</taxon>
        <taxon>Pseudomonadota</taxon>
        <taxon>Alphaproteobacteria</taxon>
        <taxon>Hyphomicrobiales</taxon>
        <taxon>Methylobacteriaceae</taxon>
        <taxon>Methylobacterium</taxon>
    </lineage>
</organism>
<name>A0A6N6MTX1_9HYPH</name>
<evidence type="ECO:0000256" key="1">
    <source>
        <dbReference type="ARBA" id="ARBA00005054"/>
    </source>
</evidence>
<dbReference type="PANTHER" id="PTHR43369:SF2">
    <property type="entry name" value="PHOSPHORIBOSYLGLYCINAMIDE FORMYLTRANSFERASE"/>
    <property type="match status" value="1"/>
</dbReference>
<evidence type="ECO:0000256" key="4">
    <source>
        <dbReference type="ARBA" id="ARBA00022755"/>
    </source>
</evidence>
<proteinExistence type="predicted"/>
<evidence type="ECO:0000259" key="5">
    <source>
        <dbReference type="Pfam" id="PF00551"/>
    </source>
</evidence>
<sequence>MNKDILLVASEGLTTNVVYHRLVSKFGTFRVIIEAPVPKKLAIRRKLRNVGPFRTSSQLAFLSIVRPMLSRRGRARISDILAEANLDCTPVPESVIDHVPSINSQASAELVKAIKPKVVVVNGTSIISPTILECMSCSVLNTHTGITPRYRGSHGGYWALRNGEPQYFGATVHLVDAGIDTGPIVGQTTSAPTEKDNFATYPLLQIAAAIPILERAVEDALSGNLKHHPALGTSRLWHHPGIVEYLTGLASGIM</sequence>
<dbReference type="GO" id="GO:0005829">
    <property type="term" value="C:cytosol"/>
    <property type="evidence" value="ECO:0007669"/>
    <property type="project" value="TreeGrafter"/>
</dbReference>
<feature type="domain" description="Formyl transferase N-terminal" evidence="5">
    <location>
        <begin position="104"/>
        <end position="189"/>
    </location>
</feature>
<evidence type="ECO:0000313" key="6">
    <source>
        <dbReference type="EMBL" id="KAB1074871.1"/>
    </source>
</evidence>
<dbReference type="GO" id="GO:0004644">
    <property type="term" value="F:phosphoribosylglycinamide formyltransferase activity"/>
    <property type="evidence" value="ECO:0007669"/>
    <property type="project" value="UniProtKB-EC"/>
</dbReference>
<dbReference type="EC" id="2.1.2.2" evidence="2"/>
<comment type="caution">
    <text evidence="6">The sequence shown here is derived from an EMBL/GenBank/DDBJ whole genome shotgun (WGS) entry which is preliminary data.</text>
</comment>
<dbReference type="AlphaFoldDB" id="A0A6N6MTX1"/>
<dbReference type="GO" id="GO:0006189">
    <property type="term" value="P:'de novo' IMP biosynthetic process"/>
    <property type="evidence" value="ECO:0007669"/>
    <property type="project" value="TreeGrafter"/>
</dbReference>
<dbReference type="Pfam" id="PF00551">
    <property type="entry name" value="Formyl_trans_N"/>
    <property type="match status" value="1"/>
</dbReference>
<dbReference type="SUPFAM" id="SSF53328">
    <property type="entry name" value="Formyltransferase"/>
    <property type="match status" value="1"/>
</dbReference>
<protein>
    <recommendedName>
        <fullName evidence="2">phosphoribosylglycinamide formyltransferase 1</fullName>
        <ecNumber evidence="2">2.1.2.2</ecNumber>
    </recommendedName>
</protein>